<comment type="caution">
    <text evidence="3">The sequence shown here is derived from an EMBL/GenBank/DDBJ whole genome shotgun (WGS) entry which is preliminary data.</text>
</comment>
<gene>
    <name evidence="3" type="ORF">ALO52_200268</name>
</gene>
<dbReference type="PATRIC" id="fig|251707.3.peg.665"/>
<dbReference type="PANTHER" id="PTHR43681:SF1">
    <property type="entry name" value="SARCALUMENIN"/>
    <property type="match status" value="1"/>
</dbReference>
<dbReference type="InterPro" id="IPR051943">
    <property type="entry name" value="TRAFAC_Dynamin-like_GTPase"/>
</dbReference>
<accession>A0A0P9YCI9</accession>
<reference evidence="3 4" key="1">
    <citation type="submission" date="2015-09" db="EMBL/GenBank/DDBJ databases">
        <title>Genome announcement of multiple Pseudomonas syringae strains.</title>
        <authorList>
            <person name="Thakur S."/>
            <person name="Wang P.W."/>
            <person name="Gong Y."/>
            <person name="Weir B.S."/>
            <person name="Guttman D.S."/>
        </authorList>
    </citation>
    <scope>NUCLEOTIDE SEQUENCE [LARGE SCALE GENOMIC DNA]</scope>
    <source>
        <strain evidence="3 4">ICMP3956</strain>
    </source>
</reference>
<feature type="coiled-coil region" evidence="1">
    <location>
        <begin position="587"/>
        <end position="617"/>
    </location>
</feature>
<dbReference type="Gene3D" id="3.40.50.300">
    <property type="entry name" value="P-loop containing nucleotide triphosphate hydrolases"/>
    <property type="match status" value="1"/>
</dbReference>
<dbReference type="EMBL" id="LJRC01000255">
    <property type="protein sequence ID" value="KPY31465.1"/>
    <property type="molecule type" value="Genomic_DNA"/>
</dbReference>
<dbReference type="InterPro" id="IPR027417">
    <property type="entry name" value="P-loop_NTPase"/>
</dbReference>
<proteinExistence type="predicted"/>
<feature type="domain" description="Dynamin N-terminal" evidence="2">
    <location>
        <begin position="40"/>
        <end position="162"/>
    </location>
</feature>
<evidence type="ECO:0000313" key="3">
    <source>
        <dbReference type="EMBL" id="KPY31465.1"/>
    </source>
</evidence>
<evidence type="ECO:0000259" key="2">
    <source>
        <dbReference type="Pfam" id="PF00350"/>
    </source>
</evidence>
<sequence>MSQPNAFLHELLSNLPAEWHEPVEALAAQVLHPDTPLRLVLLGSFSVGKSSMLNMLLQERLLQTAMEETTALPTFIEYATQRGMFLIGQDGSQVPLDEAQFAHVTTHAPEGAACALLELRQPWLAGVSIIDLPGLGSTSVHHREYTLSQVRQADAVLYLLSPRGPSAADMDTLNVIQQAGKRVKVLVSHWDEVEAAVSRGEKAPSLEQWAQQIESATSLRVRLQTTHRDGLGRDDILDFVQRSRKDLQGIRLRRFQAELRPVLLNALGQNALQQRACQVDSEQQAQALHQEMIDRKQRLVEFKSDLYEDQQADRTRLAQQATGSVRERRSLLSTQVEEQAYALTQESEWEQFGQQGGLHLEAAIRALAKAFSVLSESYGELHLPEVDIVAFNLRLPTPETVCAEDFVDIGRLTQLQQALSEQQGTQQAISQKQSSLQVQDLSEHQQTLHALAHQHNALASQPLPMIMQQTGNSNGALIGRILGEVGDVAMLLVNPTVAGAKIAAIIGKGAKVAKITVDTGKIAKAITTGVKVVKGVQQGKTSVKGVPQPIMDKLGGLEMLSIGYWGERAGKALDGPSEVQVVDAHAMAEREAAMAELDQQREALRRALARNEDIANERQLTGWALEQSQKEEIRIKGELERVKLQAEQQHKQALLHLQQQRIGQLRHSAEKAGKHWLQNFDRQASAMGELLHSQVRSFWEDRVGALLDERLADIDLLTAQSQASAQEKQDLLARLCEQAQALERTLATLH</sequence>
<protein>
    <recommendedName>
        <fullName evidence="2">Dynamin N-terminal domain-containing protein</fullName>
    </recommendedName>
</protein>
<dbReference type="PANTHER" id="PTHR43681">
    <property type="entry name" value="TRANSMEMBRANE GTPASE FZO"/>
    <property type="match status" value="1"/>
</dbReference>
<name>A0A0P9YCI9_9PSED</name>
<organism evidence="3 4">
    <name type="scientific">Pseudomonas syringae pv. primulae</name>
    <dbReference type="NCBI Taxonomy" id="251707"/>
    <lineage>
        <taxon>Bacteria</taxon>
        <taxon>Pseudomonadati</taxon>
        <taxon>Pseudomonadota</taxon>
        <taxon>Gammaproteobacteria</taxon>
        <taxon>Pseudomonadales</taxon>
        <taxon>Pseudomonadaceae</taxon>
        <taxon>Pseudomonas</taxon>
    </lineage>
</organism>
<dbReference type="Proteomes" id="UP000050562">
    <property type="component" value="Unassembled WGS sequence"/>
</dbReference>
<keyword evidence="1" id="KW-0175">Coiled coil</keyword>
<dbReference type="SUPFAM" id="SSF52540">
    <property type="entry name" value="P-loop containing nucleoside triphosphate hydrolases"/>
    <property type="match status" value="1"/>
</dbReference>
<dbReference type="AlphaFoldDB" id="A0A0P9YCI9"/>
<evidence type="ECO:0000313" key="4">
    <source>
        <dbReference type="Proteomes" id="UP000050562"/>
    </source>
</evidence>
<dbReference type="Pfam" id="PF00350">
    <property type="entry name" value="Dynamin_N"/>
    <property type="match status" value="1"/>
</dbReference>
<evidence type="ECO:0000256" key="1">
    <source>
        <dbReference type="SAM" id="Coils"/>
    </source>
</evidence>
<dbReference type="RefSeq" id="WP_057410780.1">
    <property type="nucleotide sequence ID" value="NZ_LJRC01000255.1"/>
</dbReference>
<dbReference type="InterPro" id="IPR045063">
    <property type="entry name" value="Dynamin_N"/>
</dbReference>